<dbReference type="EMBL" id="ML977330">
    <property type="protein sequence ID" value="KAF2112711.1"/>
    <property type="molecule type" value="Genomic_DNA"/>
</dbReference>
<reference evidence="3" key="1">
    <citation type="journal article" date="2020" name="Stud. Mycol.">
        <title>101 Dothideomycetes genomes: a test case for predicting lifestyles and emergence of pathogens.</title>
        <authorList>
            <person name="Haridas S."/>
            <person name="Albert R."/>
            <person name="Binder M."/>
            <person name="Bloem J."/>
            <person name="Labutti K."/>
            <person name="Salamov A."/>
            <person name="Andreopoulos B."/>
            <person name="Baker S."/>
            <person name="Barry K."/>
            <person name="Bills G."/>
            <person name="Bluhm B."/>
            <person name="Cannon C."/>
            <person name="Castanera R."/>
            <person name="Culley D."/>
            <person name="Daum C."/>
            <person name="Ezra D."/>
            <person name="Gonzalez J."/>
            <person name="Henrissat B."/>
            <person name="Kuo A."/>
            <person name="Liang C."/>
            <person name="Lipzen A."/>
            <person name="Lutzoni F."/>
            <person name="Magnuson J."/>
            <person name="Mondo S."/>
            <person name="Nolan M."/>
            <person name="Ohm R."/>
            <person name="Pangilinan J."/>
            <person name="Park H.-J."/>
            <person name="Ramirez L."/>
            <person name="Alfaro M."/>
            <person name="Sun H."/>
            <person name="Tritt A."/>
            <person name="Yoshinaga Y."/>
            <person name="Zwiers L.-H."/>
            <person name="Turgeon B."/>
            <person name="Goodwin S."/>
            <person name="Spatafora J."/>
            <person name="Crous P."/>
            <person name="Grigoriev I."/>
        </authorList>
    </citation>
    <scope>NUCLEOTIDE SEQUENCE</scope>
    <source>
        <strain evidence="3">CBS 627.86</strain>
    </source>
</reference>
<organism evidence="3 4">
    <name type="scientific">Lophiotrema nucula</name>
    <dbReference type="NCBI Taxonomy" id="690887"/>
    <lineage>
        <taxon>Eukaryota</taxon>
        <taxon>Fungi</taxon>
        <taxon>Dikarya</taxon>
        <taxon>Ascomycota</taxon>
        <taxon>Pezizomycotina</taxon>
        <taxon>Dothideomycetes</taxon>
        <taxon>Pleosporomycetidae</taxon>
        <taxon>Pleosporales</taxon>
        <taxon>Lophiotremataceae</taxon>
        <taxon>Lophiotrema</taxon>
    </lineage>
</organism>
<dbReference type="OrthoDB" id="61900at2759"/>
<evidence type="ECO:0000259" key="2">
    <source>
        <dbReference type="Pfam" id="PF24809"/>
    </source>
</evidence>
<dbReference type="InterPro" id="IPR056125">
    <property type="entry name" value="DUF7708"/>
</dbReference>
<feature type="domain" description="DUF7708" evidence="2">
    <location>
        <begin position="26"/>
        <end position="66"/>
    </location>
</feature>
<sequence length="66" mass="7474">SIMSVQKAVNRAQSKYEEKKRSKASKWLLRLSARIALYGSALDMLAQHHPEYLALAWGSIKFVVVV</sequence>
<evidence type="ECO:0000313" key="4">
    <source>
        <dbReference type="Proteomes" id="UP000799770"/>
    </source>
</evidence>
<dbReference type="AlphaFoldDB" id="A0A6A5Z309"/>
<proteinExistence type="predicted"/>
<accession>A0A6A5Z309</accession>
<feature type="non-terminal residue" evidence="3">
    <location>
        <position position="66"/>
    </location>
</feature>
<feature type="region of interest" description="Disordered" evidence="1">
    <location>
        <begin position="1"/>
        <end position="21"/>
    </location>
</feature>
<keyword evidence="4" id="KW-1185">Reference proteome</keyword>
<gene>
    <name evidence="3" type="ORF">BDV96DRAFT_460292</name>
</gene>
<name>A0A6A5Z309_9PLEO</name>
<evidence type="ECO:0000256" key="1">
    <source>
        <dbReference type="SAM" id="MobiDB-lite"/>
    </source>
</evidence>
<protein>
    <recommendedName>
        <fullName evidence="2">DUF7708 domain-containing protein</fullName>
    </recommendedName>
</protein>
<dbReference type="Pfam" id="PF24809">
    <property type="entry name" value="DUF7708"/>
    <property type="match status" value="1"/>
</dbReference>
<evidence type="ECO:0000313" key="3">
    <source>
        <dbReference type="EMBL" id="KAF2112711.1"/>
    </source>
</evidence>
<feature type="non-terminal residue" evidence="3">
    <location>
        <position position="1"/>
    </location>
</feature>
<dbReference type="Proteomes" id="UP000799770">
    <property type="component" value="Unassembled WGS sequence"/>
</dbReference>